<dbReference type="InterPro" id="IPR036637">
    <property type="entry name" value="Phosphohistidine_dom_sf"/>
</dbReference>
<comment type="function">
    <text evidence="16">General (non sugar-specific) component of the phosphoenolpyruvate-dependent sugar phosphotransferase system (sugar PTS). This major carbohydrate active-transport system catalyzes the phosphorylation of incoming sugar substrates concomitantly with their translocation across the cell membrane. Enzyme I transfers the phosphoryl group from phosphoenolpyruvate (PEP) to the phosphoryl carrier protein (HPr).</text>
</comment>
<evidence type="ECO:0000256" key="4">
    <source>
        <dbReference type="ARBA" id="ARBA00007837"/>
    </source>
</evidence>
<dbReference type="Pfam" id="PF00391">
    <property type="entry name" value="PEP-utilizers"/>
    <property type="match status" value="1"/>
</dbReference>
<keyword evidence="11 16" id="KW-0598">Phosphotransferase system</keyword>
<feature type="region of interest" description="Disordered" evidence="20">
    <location>
        <begin position="1"/>
        <end position="41"/>
    </location>
</feature>
<dbReference type="InterPro" id="IPR000121">
    <property type="entry name" value="PEP_util_C"/>
</dbReference>
<dbReference type="PANTHER" id="PTHR46244">
    <property type="entry name" value="PHOSPHOENOLPYRUVATE-PROTEIN PHOSPHOTRANSFERASE"/>
    <property type="match status" value="1"/>
</dbReference>
<feature type="compositionally biased region" description="Low complexity" evidence="20">
    <location>
        <begin position="1"/>
        <end position="15"/>
    </location>
</feature>
<feature type="binding site" evidence="19">
    <location>
        <position position="474"/>
    </location>
    <ligand>
        <name>Mg(2+)</name>
        <dbReference type="ChEBI" id="CHEBI:18420"/>
    </ligand>
</feature>
<evidence type="ECO:0000256" key="5">
    <source>
        <dbReference type="ARBA" id="ARBA00012232"/>
    </source>
</evidence>
<feature type="active site" description="Proton donor" evidence="17">
    <location>
        <position position="545"/>
    </location>
</feature>
<name>A0A972JK93_9GAMM</name>
<evidence type="ECO:0000259" key="22">
    <source>
        <dbReference type="Pfam" id="PF02896"/>
    </source>
</evidence>
<evidence type="ECO:0000259" key="23">
    <source>
        <dbReference type="Pfam" id="PF05524"/>
    </source>
</evidence>
<dbReference type="InterPro" id="IPR036618">
    <property type="entry name" value="PtsI_HPr-bd_sf"/>
</dbReference>
<feature type="domain" description="PEP-utilising enzyme C-terminal" evidence="22">
    <location>
        <begin position="297"/>
        <end position="580"/>
    </location>
</feature>
<feature type="domain" description="Phosphotransferase system enzyme I N-terminal" evidence="23">
    <location>
        <begin position="49"/>
        <end position="170"/>
    </location>
</feature>
<dbReference type="GO" id="GO:0016301">
    <property type="term" value="F:kinase activity"/>
    <property type="evidence" value="ECO:0007669"/>
    <property type="project" value="UniProtKB-KW"/>
</dbReference>
<reference evidence="24" key="1">
    <citation type="submission" date="2020-04" db="EMBL/GenBank/DDBJ databases">
        <title>Description of Shewanella salipaludis sp. nov., isolated from a salt marsh.</title>
        <authorList>
            <person name="Park S."/>
            <person name="Yoon J.-H."/>
        </authorList>
    </citation>
    <scope>NUCLEOTIDE SEQUENCE</scope>
    <source>
        <strain evidence="24">SHSM-M6</strain>
    </source>
</reference>
<dbReference type="Gene3D" id="3.20.20.60">
    <property type="entry name" value="Phosphoenolpyruvate-binding domains"/>
    <property type="match status" value="1"/>
</dbReference>
<comment type="subcellular location">
    <subcellularLocation>
        <location evidence="3 16">Cytoplasm</location>
    </subcellularLocation>
</comment>
<dbReference type="GO" id="GO:0005737">
    <property type="term" value="C:cytoplasm"/>
    <property type="evidence" value="ECO:0007669"/>
    <property type="project" value="UniProtKB-SubCell"/>
</dbReference>
<dbReference type="AlphaFoldDB" id="A0A972JK93"/>
<dbReference type="InterPro" id="IPR023151">
    <property type="entry name" value="PEP_util_CS"/>
</dbReference>
<proteinExistence type="inferred from homology"/>
<dbReference type="InterPro" id="IPR008731">
    <property type="entry name" value="PTS_EIN"/>
</dbReference>
<dbReference type="InterPro" id="IPR015813">
    <property type="entry name" value="Pyrv/PenolPyrv_kinase-like_dom"/>
</dbReference>
<comment type="catalytic activity">
    <reaction evidence="1 16">
        <text>L-histidyl-[protein] + phosphoenolpyruvate = N(pros)-phospho-L-histidyl-[protein] + pyruvate</text>
        <dbReference type="Rhea" id="RHEA:23880"/>
        <dbReference type="Rhea" id="RHEA-COMP:9745"/>
        <dbReference type="Rhea" id="RHEA-COMP:9746"/>
        <dbReference type="ChEBI" id="CHEBI:15361"/>
        <dbReference type="ChEBI" id="CHEBI:29979"/>
        <dbReference type="ChEBI" id="CHEBI:58702"/>
        <dbReference type="ChEBI" id="CHEBI:64837"/>
        <dbReference type="EC" id="2.7.3.9"/>
    </reaction>
</comment>
<organism evidence="24 25">
    <name type="scientific">Shewanella salipaludis</name>
    <dbReference type="NCBI Taxonomy" id="2723052"/>
    <lineage>
        <taxon>Bacteria</taxon>
        <taxon>Pseudomonadati</taxon>
        <taxon>Pseudomonadota</taxon>
        <taxon>Gammaproteobacteria</taxon>
        <taxon>Alteromonadales</taxon>
        <taxon>Shewanellaceae</taxon>
        <taxon>Shewanella</taxon>
    </lineage>
</organism>
<comment type="caution">
    <text evidence="24">The sequence shown here is derived from an EMBL/GenBank/DDBJ whole genome shotgun (WGS) entry which is preliminary data.</text>
</comment>
<evidence type="ECO:0000256" key="18">
    <source>
        <dbReference type="PIRSR" id="PIRSR000732-2"/>
    </source>
</evidence>
<keyword evidence="9 16" id="KW-0762">Sugar transport</keyword>
<dbReference type="GO" id="GO:0009401">
    <property type="term" value="P:phosphoenolpyruvate-dependent sugar phosphotransferase system"/>
    <property type="evidence" value="ECO:0007669"/>
    <property type="project" value="UniProtKB-KW"/>
</dbReference>
<dbReference type="Proteomes" id="UP000737113">
    <property type="component" value="Unassembled WGS sequence"/>
</dbReference>
<feature type="active site" description="Tele-phosphohistidine intermediate" evidence="17">
    <location>
        <position position="233"/>
    </location>
</feature>
<dbReference type="PROSITE" id="PS00742">
    <property type="entry name" value="PEP_ENZYMES_2"/>
    <property type="match status" value="1"/>
</dbReference>
<dbReference type="SUPFAM" id="SSF51621">
    <property type="entry name" value="Phosphoenolpyruvate/pyruvate domain"/>
    <property type="match status" value="1"/>
</dbReference>
<protein>
    <recommendedName>
        <fullName evidence="6 16">Phosphoenolpyruvate-protein phosphotransferase</fullName>
        <ecNumber evidence="5 16">2.7.3.9</ecNumber>
    </recommendedName>
    <alternativeName>
        <fullName evidence="15 16">Phosphotransferase system, enzyme I</fullName>
    </alternativeName>
</protein>
<feature type="binding site" evidence="18">
    <location>
        <position position="376"/>
    </location>
    <ligand>
        <name>phosphoenolpyruvate</name>
        <dbReference type="ChEBI" id="CHEBI:58702"/>
    </ligand>
</feature>
<comment type="cofactor">
    <cofactor evidence="2 16 19">
        <name>Mg(2+)</name>
        <dbReference type="ChEBI" id="CHEBI:18420"/>
    </cofactor>
</comment>
<dbReference type="InterPro" id="IPR018274">
    <property type="entry name" value="PEP_util_AS"/>
</dbReference>
<dbReference type="NCBIfam" id="TIGR01417">
    <property type="entry name" value="PTS_I_fam"/>
    <property type="match status" value="1"/>
</dbReference>
<evidence type="ECO:0000256" key="12">
    <source>
        <dbReference type="ARBA" id="ARBA00022723"/>
    </source>
</evidence>
<dbReference type="InterPro" id="IPR050499">
    <property type="entry name" value="PEP-utilizing_PTS_enzyme"/>
</dbReference>
<evidence type="ECO:0000256" key="3">
    <source>
        <dbReference type="ARBA" id="ARBA00004496"/>
    </source>
</evidence>
<feature type="binding site" evidence="19">
    <location>
        <position position="498"/>
    </location>
    <ligand>
        <name>Mg(2+)</name>
        <dbReference type="ChEBI" id="CHEBI:18420"/>
    </ligand>
</feature>
<dbReference type="Pfam" id="PF05524">
    <property type="entry name" value="PEP-utilisers_N"/>
    <property type="match status" value="1"/>
</dbReference>
<dbReference type="Pfam" id="PF02896">
    <property type="entry name" value="PEP-utilizers_C"/>
    <property type="match status" value="1"/>
</dbReference>
<evidence type="ECO:0000313" key="24">
    <source>
        <dbReference type="EMBL" id="NMH64117.1"/>
    </source>
</evidence>
<evidence type="ECO:0000256" key="8">
    <source>
        <dbReference type="ARBA" id="ARBA00022490"/>
    </source>
</evidence>
<dbReference type="Gene3D" id="1.10.274.10">
    <property type="entry name" value="PtsI, HPr-binding domain"/>
    <property type="match status" value="1"/>
</dbReference>
<evidence type="ECO:0000256" key="9">
    <source>
        <dbReference type="ARBA" id="ARBA00022597"/>
    </source>
</evidence>
<evidence type="ECO:0000256" key="1">
    <source>
        <dbReference type="ARBA" id="ARBA00000683"/>
    </source>
</evidence>
<evidence type="ECO:0000256" key="19">
    <source>
        <dbReference type="PIRSR" id="PIRSR000732-3"/>
    </source>
</evidence>
<feature type="binding site" evidence="18">
    <location>
        <position position="340"/>
    </location>
    <ligand>
        <name>phosphoenolpyruvate</name>
        <dbReference type="ChEBI" id="CHEBI:58702"/>
    </ligand>
</feature>
<evidence type="ECO:0000256" key="15">
    <source>
        <dbReference type="ARBA" id="ARBA00033235"/>
    </source>
</evidence>
<feature type="domain" description="PEP-utilising enzyme mobile" evidence="21">
    <location>
        <begin position="197"/>
        <end position="269"/>
    </location>
</feature>
<feature type="binding site" evidence="18">
    <location>
        <position position="508"/>
    </location>
    <ligand>
        <name>phosphoenolpyruvate</name>
        <dbReference type="ChEBI" id="CHEBI:58702"/>
    </ligand>
</feature>
<keyword evidence="14 16" id="KW-0460">Magnesium</keyword>
<gene>
    <name evidence="24" type="primary">ptsP</name>
    <name evidence="24" type="ORF">HC757_02860</name>
</gene>
<comment type="similarity">
    <text evidence="4 16">Belongs to the PEP-utilizing enzyme family.</text>
</comment>
<evidence type="ECO:0000256" key="16">
    <source>
        <dbReference type="PIRNR" id="PIRNR000732"/>
    </source>
</evidence>
<keyword evidence="12 16" id="KW-0479">Metal-binding</keyword>
<dbReference type="InterPro" id="IPR008279">
    <property type="entry name" value="PEP-util_enz_mobile_dom"/>
</dbReference>
<dbReference type="GO" id="GO:0046872">
    <property type="term" value="F:metal ion binding"/>
    <property type="evidence" value="ECO:0007669"/>
    <property type="project" value="UniProtKB-KW"/>
</dbReference>
<dbReference type="SUPFAM" id="SSF47831">
    <property type="entry name" value="Enzyme I of the PEP:sugar phosphotransferase system HPr-binding (sub)domain"/>
    <property type="match status" value="1"/>
</dbReference>
<keyword evidence="13 16" id="KW-0418">Kinase</keyword>
<feature type="binding site" evidence="18">
    <location>
        <begin position="497"/>
        <end position="498"/>
    </location>
    <ligand>
        <name>phosphoenolpyruvate</name>
        <dbReference type="ChEBI" id="CHEBI:58702"/>
    </ligand>
</feature>
<dbReference type="GO" id="GO:0008965">
    <property type="term" value="F:phosphoenolpyruvate-protein phosphotransferase activity"/>
    <property type="evidence" value="ECO:0007669"/>
    <property type="project" value="UniProtKB-EC"/>
</dbReference>
<keyword evidence="10 16" id="KW-0808">Transferase</keyword>
<evidence type="ECO:0000256" key="13">
    <source>
        <dbReference type="ARBA" id="ARBA00022777"/>
    </source>
</evidence>
<feature type="compositionally biased region" description="Low complexity" evidence="20">
    <location>
        <begin position="28"/>
        <end position="41"/>
    </location>
</feature>
<evidence type="ECO:0000313" key="25">
    <source>
        <dbReference type="Proteomes" id="UP000737113"/>
    </source>
</evidence>
<dbReference type="InterPro" id="IPR006318">
    <property type="entry name" value="PTS_EI-like"/>
</dbReference>
<evidence type="ECO:0000256" key="17">
    <source>
        <dbReference type="PIRSR" id="PIRSR000732-1"/>
    </source>
</evidence>
<dbReference type="PIRSF" id="PIRSF000732">
    <property type="entry name" value="PTS_enzyme_I"/>
    <property type="match status" value="1"/>
</dbReference>
<dbReference type="PANTHER" id="PTHR46244:SF6">
    <property type="entry name" value="PHOSPHOENOLPYRUVATE-PROTEIN PHOSPHOTRANSFERASE"/>
    <property type="match status" value="1"/>
</dbReference>
<dbReference type="InterPro" id="IPR024692">
    <property type="entry name" value="PTS_EI"/>
</dbReference>
<evidence type="ECO:0000256" key="10">
    <source>
        <dbReference type="ARBA" id="ARBA00022679"/>
    </source>
</evidence>
<keyword evidence="25" id="KW-1185">Reference proteome</keyword>
<dbReference type="EMBL" id="JAAXYH010000001">
    <property type="protein sequence ID" value="NMH64117.1"/>
    <property type="molecule type" value="Genomic_DNA"/>
</dbReference>
<dbReference type="Gene3D" id="3.50.30.10">
    <property type="entry name" value="Phosphohistidine domain"/>
    <property type="match status" value="1"/>
</dbReference>
<evidence type="ECO:0000256" key="2">
    <source>
        <dbReference type="ARBA" id="ARBA00001946"/>
    </source>
</evidence>
<evidence type="ECO:0000259" key="21">
    <source>
        <dbReference type="Pfam" id="PF00391"/>
    </source>
</evidence>
<evidence type="ECO:0000256" key="20">
    <source>
        <dbReference type="SAM" id="MobiDB-lite"/>
    </source>
</evidence>
<accession>A0A972JK93</accession>
<dbReference type="SUPFAM" id="SSF52009">
    <property type="entry name" value="Phosphohistidine domain"/>
    <property type="match status" value="1"/>
</dbReference>
<sequence length="612" mass="66027">MSASGKSASGKPASGRPASKSPAPESPVPGSSVPVSPTPEYSVAGDSVSGISVSPGIGFGQALHLNHAEHRLDYRPLSAARIPLHRAKFSKALELLKHQLRSGQALLSEDCDNYQLIDADLLLLEDEALISQIDDAICRLRFSASVAVEHIFARQASELASLDDPYLANRALDVRCLSRRLVAAINGSLGWDLSGLDKPSIILAEDLTPAEFAMLPLQHLEGIVLKTGGLNSHTAILARAAGVPALLNCQFEMERVPDGCDLILDALAGSLYIAPDAAQRTQLLAKNKLETERRRALESFKDKPTLTRDGHWVALLANVGNLNDITQVAAAGADGIGLFRTEFMLMNAQSLPDEKAQYSLYCDALHALQGKIFTIRTLDIGADKELPCLQLPQEDNPALGLRGIRYALAHPELLTTQLRAILRAANHGPIRLMFPMVNQLEELEQVFKLLEDCKTALNEEEKGYGDLSFGIVVETPAAVLNLPSMLPLLDFVSIGTNDLTQYAMAADRSNPQLSRDFPALSPAVLKLIQMTITAAKQAKVTVSLCGEFGSDPAIVPLLIGMGLDELSINLSSLLEVKSTLCNGRFCDFRALAQSALSMDRIDTLKQCITSYK</sequence>
<dbReference type="EC" id="2.7.3.9" evidence="5 16"/>
<evidence type="ECO:0000256" key="14">
    <source>
        <dbReference type="ARBA" id="ARBA00022842"/>
    </source>
</evidence>
<evidence type="ECO:0000256" key="7">
    <source>
        <dbReference type="ARBA" id="ARBA00022448"/>
    </source>
</evidence>
<evidence type="ECO:0000256" key="11">
    <source>
        <dbReference type="ARBA" id="ARBA00022683"/>
    </source>
</evidence>
<evidence type="ECO:0000256" key="6">
    <source>
        <dbReference type="ARBA" id="ARBA00016544"/>
    </source>
</evidence>
<keyword evidence="7 16" id="KW-0813">Transport</keyword>
<dbReference type="InterPro" id="IPR040442">
    <property type="entry name" value="Pyrv_kinase-like_dom_sf"/>
</dbReference>
<dbReference type="PROSITE" id="PS00370">
    <property type="entry name" value="PEP_ENZYMES_PHOS_SITE"/>
    <property type="match status" value="1"/>
</dbReference>
<keyword evidence="8 16" id="KW-0963">Cytoplasm</keyword>
<dbReference type="PRINTS" id="PR01736">
    <property type="entry name" value="PHPHTRNFRASE"/>
</dbReference>